<reference evidence="18 19" key="1">
    <citation type="submission" date="2024-02" db="EMBL/GenBank/DDBJ databases">
        <authorList>
            <person name="Daric V."/>
            <person name="Darras S."/>
        </authorList>
    </citation>
    <scope>NUCLEOTIDE SEQUENCE [LARGE SCALE GENOMIC DNA]</scope>
</reference>
<dbReference type="PROSITE" id="PS51233">
    <property type="entry name" value="VWFD"/>
    <property type="match status" value="1"/>
</dbReference>
<dbReference type="Pfam" id="PF06119">
    <property type="entry name" value="NIDO"/>
    <property type="match status" value="1"/>
</dbReference>
<evidence type="ECO:0000256" key="1">
    <source>
        <dbReference type="ARBA" id="ARBA00004370"/>
    </source>
</evidence>
<dbReference type="PROSITE" id="PS00010">
    <property type="entry name" value="ASX_HYDROXYL"/>
    <property type="match status" value="6"/>
</dbReference>
<evidence type="ECO:0000259" key="13">
    <source>
        <dbReference type="PROSITE" id="PS01180"/>
    </source>
</evidence>
<dbReference type="PROSITE" id="PS51034">
    <property type="entry name" value="ZP_2"/>
    <property type="match status" value="1"/>
</dbReference>
<dbReference type="EMBL" id="CAWYQH010000068">
    <property type="protein sequence ID" value="CAK8680480.1"/>
    <property type="molecule type" value="Genomic_DNA"/>
</dbReference>
<evidence type="ECO:0000256" key="10">
    <source>
        <dbReference type="PROSITE-ProRule" id="PRU00076"/>
    </source>
</evidence>
<dbReference type="CDD" id="cd00041">
    <property type="entry name" value="CUB"/>
    <property type="match status" value="3"/>
</dbReference>
<keyword evidence="19" id="KW-1185">Reference proteome</keyword>
<feature type="disulfide bond" evidence="9">
    <location>
        <begin position="1186"/>
        <end position="1213"/>
    </location>
</feature>
<dbReference type="SMART" id="SM00042">
    <property type="entry name" value="CUB"/>
    <property type="match status" value="5"/>
</dbReference>
<feature type="domain" description="EGF-like" evidence="14">
    <location>
        <begin position="1345"/>
        <end position="1383"/>
    </location>
</feature>
<dbReference type="InterPro" id="IPR000859">
    <property type="entry name" value="CUB_dom"/>
</dbReference>
<feature type="domain" description="CUB" evidence="13">
    <location>
        <begin position="1186"/>
        <end position="1306"/>
    </location>
</feature>
<dbReference type="PROSITE" id="PS50026">
    <property type="entry name" value="EGF_3"/>
    <property type="match status" value="7"/>
</dbReference>
<feature type="domain" description="EGF-like" evidence="14">
    <location>
        <begin position="1080"/>
        <end position="1118"/>
    </location>
</feature>
<dbReference type="InterPro" id="IPR035914">
    <property type="entry name" value="Sperma_CUB_dom_sf"/>
</dbReference>
<feature type="transmembrane region" description="Helical" evidence="11">
    <location>
        <begin position="2838"/>
        <end position="2861"/>
    </location>
</feature>
<keyword evidence="3 11" id="KW-0812">Transmembrane</keyword>
<evidence type="ECO:0000256" key="12">
    <source>
        <dbReference type="SAM" id="SignalP"/>
    </source>
</evidence>
<feature type="domain" description="EGF-like" evidence="14">
    <location>
        <begin position="1306"/>
        <end position="1344"/>
    </location>
</feature>
<dbReference type="Pfam" id="PF12947">
    <property type="entry name" value="EGF_3"/>
    <property type="match status" value="5"/>
</dbReference>
<dbReference type="InterPro" id="IPR042235">
    <property type="entry name" value="ZP-C_dom"/>
</dbReference>
<dbReference type="InterPro" id="IPR005533">
    <property type="entry name" value="AMOP_dom"/>
</dbReference>
<dbReference type="Proteomes" id="UP001642483">
    <property type="component" value="Unassembled WGS sequence"/>
</dbReference>
<dbReference type="InterPro" id="IPR001846">
    <property type="entry name" value="VWF_type-D"/>
</dbReference>
<dbReference type="SUPFAM" id="SSF49854">
    <property type="entry name" value="Spermadhesin, CUB domain"/>
    <property type="match status" value="5"/>
</dbReference>
<feature type="domain" description="CUB" evidence="13">
    <location>
        <begin position="608"/>
        <end position="726"/>
    </location>
</feature>
<dbReference type="Pfam" id="PF00100">
    <property type="entry name" value="Zona_pellucida"/>
    <property type="match status" value="1"/>
</dbReference>
<evidence type="ECO:0000256" key="4">
    <source>
        <dbReference type="ARBA" id="ARBA00022729"/>
    </source>
</evidence>
<evidence type="ECO:0000256" key="5">
    <source>
        <dbReference type="ARBA" id="ARBA00022737"/>
    </source>
</evidence>
<evidence type="ECO:0000256" key="3">
    <source>
        <dbReference type="ARBA" id="ARBA00022692"/>
    </source>
</evidence>
<proteinExistence type="predicted"/>
<dbReference type="InterPro" id="IPR049883">
    <property type="entry name" value="NOTCH1_EGF-like"/>
</dbReference>
<dbReference type="InterPro" id="IPR001507">
    <property type="entry name" value="ZP_dom"/>
</dbReference>
<accession>A0ABP0FLD4</accession>
<dbReference type="PROSITE" id="PS01187">
    <property type="entry name" value="EGF_CA"/>
    <property type="match status" value="8"/>
</dbReference>
<dbReference type="Pfam" id="PF00094">
    <property type="entry name" value="VWD"/>
    <property type="match status" value="1"/>
</dbReference>
<dbReference type="InterPro" id="IPR003886">
    <property type="entry name" value="NIDO_dom"/>
</dbReference>
<keyword evidence="8 9" id="KW-1015">Disulfide bond</keyword>
<protein>
    <submittedName>
        <fullName evidence="18">Uncharacterized protein</fullName>
    </submittedName>
</protein>
<dbReference type="Gene3D" id="2.60.40.4100">
    <property type="entry name" value="Zona pellucida, ZP-C domain"/>
    <property type="match status" value="1"/>
</dbReference>
<gene>
    <name evidence="18" type="ORF">CVLEPA_LOCUS10727</name>
</gene>
<dbReference type="SMART" id="SM00241">
    <property type="entry name" value="ZP"/>
    <property type="match status" value="1"/>
</dbReference>
<evidence type="ECO:0000256" key="9">
    <source>
        <dbReference type="PROSITE-ProRule" id="PRU00059"/>
    </source>
</evidence>
<dbReference type="PANTHER" id="PTHR24050:SF28">
    <property type="entry name" value="UROMODULIN-LIKE"/>
    <property type="match status" value="1"/>
</dbReference>
<evidence type="ECO:0000313" key="18">
    <source>
        <dbReference type="EMBL" id="CAK8680480.1"/>
    </source>
</evidence>
<evidence type="ECO:0000256" key="6">
    <source>
        <dbReference type="ARBA" id="ARBA00022989"/>
    </source>
</evidence>
<feature type="domain" description="EGF-like" evidence="14">
    <location>
        <begin position="2438"/>
        <end position="2476"/>
    </location>
</feature>
<dbReference type="InterPro" id="IPR055355">
    <property type="entry name" value="ZP-C"/>
</dbReference>
<dbReference type="Gene3D" id="2.60.120.290">
    <property type="entry name" value="Spermadhesin, CUB domain"/>
    <property type="match status" value="5"/>
</dbReference>
<feature type="domain" description="EGF-like" evidence="14">
    <location>
        <begin position="726"/>
        <end position="764"/>
    </location>
</feature>
<dbReference type="InterPro" id="IPR001881">
    <property type="entry name" value="EGF-like_Ca-bd_dom"/>
</dbReference>
<sequence>MAKQAHCVLLGVLLGLTIHVAVATSSEVKSIKAGSAAEDENNGWHERLYEKFFQGILAIICHCLNQKCRRKIFCPLHRGKKRQQVLQTEGEITWEICDCSPNFTNGYFQGFNGKASILYLNGTDTDGGELTFELDPDNSLTGVTVTADGKITWTPTGLKLERLVVLAIGSNQSESIFIRGVGCSCFPGFMPHPTLSARCLDINECENDSCGMNATACLNSPGSYSCLVDRCVVEVSGPLADDTCVEPMVSICDVTGTLNSETGVLTSPYFNLTQEEVSPIILSGANAIFDCATTISTPTFGYVIAIIFTTFDLSGSDLLCPISFEQLLEGGERLIENPCGDGDPEIYISKTNSLTITYVGILSAGVGFALKWEEDFDECISNPCDINADCVNKLGSFECKCQTGFNGDGFNCSESLVLPTIEICPCSPDYVDGYFQGEMGKMSTLYLNGTDFDGGNVTFRLAPESSLANVDVTVDGVVTWKPSSVAVGTLTVIVIGKQENVGKDIAIKVCFNCGDSGECAFDEVFFELSEAFAIAKCSCLPGYTPNPTLPATCVDINECENDSCGMNATACINSLGSYSCLVDRCVVEVSGPLADDTCVEPMASICDVTGTLNSETGVLTSPYFNLTQEEVTSIILSGANTFFDCETTISTPTFGHVIAISFTFFRLSGDDLTCPLKFLDGGGPLIENPCGDGDPEIYISKTNSLTIRYLAFLEVRVGFVLKWEEDFDECISNPCDNNTDCVNKLGSFECKCQTGFNGNGFNCSESLVLPTIEICPCSPDYVGGYFQGEMGKMSTLYLNGTDFDGGNVTFRLAPESSLANVDVTVDGVVTWKPSSVAVGTLTVIVIGKQGNMDMDIAIKVCLNCGDSGECNFDDVFVEFSVAFKIAKCSCLPGFMPHPTFSATCVDVDECENDICGMNATACLNSPGSYSCLVDRCVVEVSGPLADDTCVEPMASICDVTGTLNSETGVLTSPYYNLTQEEVTSIILSGANTFFDCATTISTPTFGYVIAISFTFFHLSGDDFSCPLKFQEFLEGGQPLIENPCGDGDPEIYISKTNSLTITYLAFLEVRVGFVLKWEEDLDECISNPCDINADCVNKLGSFECKCQTGFNGNGFNCSDLDECDSNPCDINADCVNTPGSFGCQCKEGFSGDGFNCSELINRCNATCNIDECVNVFGSWRCVDSICSSPVLNDRTGIIISPNFPNNYDNSLDCVTTIQAGFREVVKISFLNFTVEVNVNAEGVPGQQGCTWDWLELFDNATEQRSGKLCGNSLPINYTSDTNTLMIRFRSDTVYTHSGFVLMWEIENHPCVPSPCDINADCPFNNGSYQCSCIPGFTGDGINCTDINECDSNPCDSNAICINNLGSYECECSPGYTGDGFFCSIDVCMNNELHINKTEFLSSPNFPDNYGNGIFCLTTIVVPEGDSIQVSFVSFSVEPHPICNFDYVLIIDGEYDEDQDLIDDRFCGSELPPVTTFITNTLTIIFKTDGSVVRTGFRMKLEKVTIFSSVISTSKASDLPFPRGLLPFCSEAGDIEVKGGGKGARSSKLIQLTGGNGIPLGEQFFSKLQLFSDGVIVLGHISSSIANGFFNPPPDEAAFGSAPFAIFAPFWDNFQPVGRAKGNTGQMCYHDYKINPKTGKTFNGIGNDVVVRVMDVLENFFDVDDFTPTFIFKATWYKVVITAPPTLPTDAFEENHCTFQAILVTDNIKTFSFYVYGDMLYEPNGFRPVENALIGYVAGTVPIIASAGNYQPNVGFQMPNGIFKGTFFFEPSTVFNQAEEYCWLWYLSEPEWSLDLSIRSCPWTKFHAETDPRFHSSIEDRLFGDYDISEWQLDSSDLICFQPRPILQLPDPSARCCYNQAGSFVSGPFASRHELFQIPRSDVSEVTYNAALDFDLIPRRMCCYESTNPSFCEYYIEKRPLATTIGYNPCLFAFGNGDPHIVTLDEVFYTFNGLGEYYLFYSPAFLVQSRTQRAINDKGEETKATIFTAFVVKDNTSDSGNVQFELDEADSNGTSFIVKVNGVPRSVSEIEVTIENVSLSVVDGVYKAIFPSTNSFEVSANLFIADLKVVVDPALQNVSKGLLGAWSGIKEDDFELRNGTVLNYDDLLVTTDLDILDGKLSERKIYDFGQTWQIEESESLFVYGGDDYSTYNPSNPEEPPFLEDLVREQRNASYFNEVATGCTQSGVINTQCLFDTLVTNRTDIGQQTLMATNRAMDENSMNANIPPTLNVSESSQNFSDGCFQVAFGVTSTLILVASDENGDNITFSLTNASTIQHVVINPDGVLELTPTEVLTSGFLEVQADDGNGGKTTLQITVKFCYCENGGQCDYDSIIPTTDLYFKTVTCFCVGSWSGNSCNISGNTCATNRCFPGVNCTDTPTGRECGECPEGTEGDGANCTITEKCPGNCTQDCSSLLNGVLCICYNGYTPDESDPTICLDVDECALNLDNCGNNSVCLNGIGSFSCVCTNGTVEIDGECIALEDTLLQCTDKVFIGLSSSDIMRLELRDDDQIIISPSHLTNGSDLPEQCITSANSPSFNLTFGDCGANVIVGDGTLEVVYVVRNLPALDSSSLIQRYKDACFNVSCSYNTSEVVKSTGIEPMIKKRILETQLSEGNFDVEISITDSQYNSDSVSEVIVPEPIFVKLELANVEEDNDYVKLQARSCWASPDSTTGGDPLYQIVENGCPAANVFDSPGAIDVNLNYNTTIAKFSFNSFIWTGYAKSDQQIFVHCMVKICVGIGGSTCEELNCDKKRKRRFVENDPNLHVISSKPIILIAPDDSCEEMNGGCSDKCVFNGYKSHCKCFGNRILQEDGKTCSDPETIRTAGKFEVGFVSLHSFSIAAVSGAVVIFVLSVIYAMMLIRG</sequence>
<dbReference type="Pfam" id="PF07645">
    <property type="entry name" value="EGF_CA"/>
    <property type="match status" value="5"/>
</dbReference>
<name>A0ABP0FLD4_CLALP</name>
<dbReference type="Gene3D" id="2.10.25.10">
    <property type="entry name" value="Laminin"/>
    <property type="match status" value="11"/>
</dbReference>
<feature type="domain" description="AMOP" evidence="15">
    <location>
        <begin position="1773"/>
        <end position="1918"/>
    </location>
</feature>
<dbReference type="InterPro" id="IPR024731">
    <property type="entry name" value="NELL2-like_EGF"/>
</dbReference>
<comment type="subcellular location">
    <subcellularLocation>
        <location evidence="1">Membrane</location>
    </subcellularLocation>
</comment>
<dbReference type="InterPro" id="IPR000152">
    <property type="entry name" value="EGF-type_Asp/Asn_hydroxyl_site"/>
</dbReference>
<feature type="signal peptide" evidence="12">
    <location>
        <begin position="1"/>
        <end position="23"/>
    </location>
</feature>
<dbReference type="Pfam" id="PF23263">
    <property type="entry name" value="C8-3_MUC4"/>
    <property type="match status" value="1"/>
</dbReference>
<evidence type="ECO:0000256" key="11">
    <source>
        <dbReference type="SAM" id="Phobius"/>
    </source>
</evidence>
<dbReference type="SMART" id="SM00179">
    <property type="entry name" value="EGF_CA"/>
    <property type="match status" value="9"/>
</dbReference>
<feature type="domain" description="CUB" evidence="13">
    <location>
        <begin position="254"/>
        <end position="375"/>
    </location>
</feature>
<keyword evidence="2 10" id="KW-0245">EGF-like domain</keyword>
<organism evidence="18 19">
    <name type="scientific">Clavelina lepadiformis</name>
    <name type="common">Light-bulb sea squirt</name>
    <name type="synonym">Ascidia lepadiformis</name>
    <dbReference type="NCBI Taxonomy" id="159417"/>
    <lineage>
        <taxon>Eukaryota</taxon>
        <taxon>Metazoa</taxon>
        <taxon>Chordata</taxon>
        <taxon>Tunicata</taxon>
        <taxon>Ascidiacea</taxon>
        <taxon>Aplousobranchia</taxon>
        <taxon>Clavelinidae</taxon>
        <taxon>Clavelina</taxon>
    </lineage>
</organism>
<dbReference type="InterPro" id="IPR052235">
    <property type="entry name" value="Nephronectin_domain"/>
</dbReference>
<evidence type="ECO:0000259" key="14">
    <source>
        <dbReference type="PROSITE" id="PS50026"/>
    </source>
</evidence>
<evidence type="ECO:0000259" key="15">
    <source>
        <dbReference type="PROSITE" id="PS50856"/>
    </source>
</evidence>
<evidence type="ECO:0000259" key="17">
    <source>
        <dbReference type="PROSITE" id="PS51233"/>
    </source>
</evidence>
<evidence type="ECO:0000256" key="2">
    <source>
        <dbReference type="ARBA" id="ARBA00022536"/>
    </source>
</evidence>
<dbReference type="PROSITE" id="PS01186">
    <property type="entry name" value="EGF_2"/>
    <property type="match status" value="6"/>
</dbReference>
<keyword evidence="5" id="KW-0677">Repeat</keyword>
<dbReference type="PROSITE" id="PS50856">
    <property type="entry name" value="AMOP"/>
    <property type="match status" value="1"/>
</dbReference>
<dbReference type="Pfam" id="PF00431">
    <property type="entry name" value="CUB"/>
    <property type="match status" value="2"/>
</dbReference>
<dbReference type="SUPFAM" id="SSF57196">
    <property type="entry name" value="EGF/Laminin"/>
    <property type="match status" value="6"/>
</dbReference>
<dbReference type="PROSITE" id="PS01180">
    <property type="entry name" value="CUB"/>
    <property type="match status" value="5"/>
</dbReference>
<evidence type="ECO:0000259" key="16">
    <source>
        <dbReference type="PROSITE" id="PS51034"/>
    </source>
</evidence>
<comment type="caution">
    <text evidence="10">Lacks conserved residue(s) required for the propagation of feature annotation.</text>
</comment>
<dbReference type="InterPro" id="IPR018097">
    <property type="entry name" value="EGF_Ca-bd_CS"/>
</dbReference>
<keyword evidence="6 11" id="KW-1133">Transmembrane helix</keyword>
<evidence type="ECO:0000256" key="7">
    <source>
        <dbReference type="ARBA" id="ARBA00023136"/>
    </source>
</evidence>
<feature type="domain" description="CUB" evidence="13">
    <location>
        <begin position="959"/>
        <end position="1080"/>
    </location>
</feature>
<feature type="chain" id="PRO_5047475425" evidence="12">
    <location>
        <begin position="24"/>
        <end position="2863"/>
    </location>
</feature>
<evidence type="ECO:0000313" key="19">
    <source>
        <dbReference type="Proteomes" id="UP001642483"/>
    </source>
</evidence>
<feature type="domain" description="EGF-like" evidence="14">
    <location>
        <begin position="1119"/>
        <end position="1157"/>
    </location>
</feature>
<dbReference type="CDD" id="cd00054">
    <property type="entry name" value="EGF_CA"/>
    <property type="match status" value="6"/>
</dbReference>
<keyword evidence="7 11" id="KW-0472">Membrane</keyword>
<feature type="domain" description="CUB" evidence="13">
    <location>
        <begin position="1382"/>
        <end position="1503"/>
    </location>
</feature>
<keyword evidence="4 12" id="KW-0732">Signal</keyword>
<feature type="domain" description="EGF-like" evidence="14">
    <location>
        <begin position="375"/>
        <end position="413"/>
    </location>
</feature>
<dbReference type="InterPro" id="IPR056619">
    <property type="entry name" value="C8-3_MUC4"/>
</dbReference>
<feature type="domain" description="ZP" evidence="16">
    <location>
        <begin position="2486"/>
        <end position="2756"/>
    </location>
</feature>
<feature type="domain" description="VWFD" evidence="17">
    <location>
        <begin position="1930"/>
        <end position="2139"/>
    </location>
</feature>
<comment type="caution">
    <text evidence="18">The sequence shown here is derived from an EMBL/GenBank/DDBJ whole genome shotgun (WGS) entry which is preliminary data.</text>
</comment>
<evidence type="ECO:0000256" key="8">
    <source>
        <dbReference type="ARBA" id="ARBA00023157"/>
    </source>
</evidence>
<dbReference type="Gene3D" id="2.90.20.10">
    <property type="entry name" value="Plasmodium vivax P25 domain"/>
    <property type="match status" value="1"/>
</dbReference>
<dbReference type="PANTHER" id="PTHR24050">
    <property type="entry name" value="PA14 DOMAIN-CONTAINING PROTEIN"/>
    <property type="match status" value="1"/>
</dbReference>
<dbReference type="SMART" id="SM00181">
    <property type="entry name" value="EGF"/>
    <property type="match status" value="15"/>
</dbReference>
<dbReference type="InterPro" id="IPR000742">
    <property type="entry name" value="EGF"/>
</dbReference>